<comment type="similarity">
    <text evidence="1 6">Belongs to the acylphosphatase family.</text>
</comment>
<dbReference type="PROSITE" id="PS51160">
    <property type="entry name" value="ACYLPHOSPHATASE_3"/>
    <property type="match status" value="1"/>
</dbReference>
<dbReference type="EMBL" id="AP018357">
    <property type="protein sequence ID" value="BBA37722.1"/>
    <property type="molecule type" value="Genomic_DNA"/>
</dbReference>
<dbReference type="PROSITE" id="PS00150">
    <property type="entry name" value="ACYLPHOSPHATASE_1"/>
    <property type="match status" value="1"/>
</dbReference>
<evidence type="ECO:0000256" key="6">
    <source>
        <dbReference type="RuleBase" id="RU004168"/>
    </source>
</evidence>
<feature type="domain" description="Acylphosphatase-like" evidence="7">
    <location>
        <begin position="19"/>
        <end position="105"/>
    </location>
</feature>
<evidence type="ECO:0000256" key="4">
    <source>
        <dbReference type="PROSITE-ProRule" id="PRU00520"/>
    </source>
</evidence>
<gene>
    <name evidence="8" type="ORF">BCCH1_01320</name>
</gene>
<reference evidence="8" key="2">
    <citation type="journal article" date="2017" name="Genome Announc.">
        <title>High-Quality Draft Genome Sequence of Burkholderia contaminans CH-1, a Gram-Negative Bacterium That Metabolizes 2-Azahypoxanthine, a Plant Growth-Regulating Compound.</title>
        <authorList>
            <person name="Choi J.-H."/>
            <person name="Sugiura H."/>
            <person name="Moriuchi R."/>
            <person name="Kawagishi H."/>
            <person name="Dohra H."/>
        </authorList>
    </citation>
    <scope>NUCLEOTIDE SEQUENCE</scope>
    <source>
        <strain evidence="8">CH-1</strain>
    </source>
</reference>
<evidence type="ECO:0000256" key="5">
    <source>
        <dbReference type="RuleBase" id="RU000553"/>
    </source>
</evidence>
<evidence type="ECO:0000256" key="3">
    <source>
        <dbReference type="ARBA" id="ARBA00047645"/>
    </source>
</evidence>
<feature type="active site" evidence="4">
    <location>
        <position position="52"/>
    </location>
</feature>
<evidence type="ECO:0000313" key="8">
    <source>
        <dbReference type="EMBL" id="BBA37722.1"/>
    </source>
</evidence>
<dbReference type="AlphaFoldDB" id="A0A286P4N2"/>
<dbReference type="SUPFAM" id="SSF54975">
    <property type="entry name" value="Acylphosphatase/BLUF domain-like"/>
    <property type="match status" value="1"/>
</dbReference>
<dbReference type="PROSITE" id="PS00151">
    <property type="entry name" value="ACYLPHOSPHATASE_2"/>
    <property type="match status" value="1"/>
</dbReference>
<evidence type="ECO:0000256" key="1">
    <source>
        <dbReference type="ARBA" id="ARBA00005614"/>
    </source>
</evidence>
<dbReference type="PANTHER" id="PTHR47268:SF4">
    <property type="entry name" value="ACYLPHOSPHATASE"/>
    <property type="match status" value="1"/>
</dbReference>
<evidence type="ECO:0000259" key="7">
    <source>
        <dbReference type="PROSITE" id="PS51160"/>
    </source>
</evidence>
<name>A0A286P4N2_9BURK</name>
<organism evidence="8">
    <name type="scientific">Burkholderia contaminans</name>
    <dbReference type="NCBI Taxonomy" id="488447"/>
    <lineage>
        <taxon>Bacteria</taxon>
        <taxon>Pseudomonadati</taxon>
        <taxon>Pseudomonadota</taxon>
        <taxon>Betaproteobacteria</taxon>
        <taxon>Burkholderiales</taxon>
        <taxon>Burkholderiaceae</taxon>
        <taxon>Burkholderia</taxon>
        <taxon>Burkholderia cepacia complex</taxon>
    </lineage>
</organism>
<dbReference type="InterPro" id="IPR020456">
    <property type="entry name" value="Acylphosphatase"/>
</dbReference>
<dbReference type="GO" id="GO:0003998">
    <property type="term" value="F:acylphosphatase activity"/>
    <property type="evidence" value="ECO:0007669"/>
    <property type="project" value="UniProtKB-EC"/>
</dbReference>
<dbReference type="PRINTS" id="PR00112">
    <property type="entry name" value="ACYLPHPHTASE"/>
</dbReference>
<dbReference type="NCBIfam" id="NF010998">
    <property type="entry name" value="PRK14424.1"/>
    <property type="match status" value="1"/>
</dbReference>
<dbReference type="InterPro" id="IPR001792">
    <property type="entry name" value="Acylphosphatase-like_dom"/>
</dbReference>
<dbReference type="InterPro" id="IPR017968">
    <property type="entry name" value="Acylphosphatase_CS"/>
</dbReference>
<dbReference type="Pfam" id="PF00708">
    <property type="entry name" value="Acylphosphatase"/>
    <property type="match status" value="1"/>
</dbReference>
<feature type="active site" evidence="4">
    <location>
        <position position="34"/>
    </location>
</feature>
<accession>A0A286P4N2</accession>
<dbReference type="PANTHER" id="PTHR47268">
    <property type="entry name" value="ACYLPHOSPHATASE"/>
    <property type="match status" value="1"/>
</dbReference>
<dbReference type="InterPro" id="IPR036046">
    <property type="entry name" value="Acylphosphatase-like_dom_sf"/>
</dbReference>
<evidence type="ECO:0000256" key="2">
    <source>
        <dbReference type="ARBA" id="ARBA00012150"/>
    </source>
</evidence>
<protein>
    <recommendedName>
        <fullName evidence="2 4">Acylphosphatase</fullName>
        <ecNumber evidence="2 4">3.6.1.7</ecNumber>
    </recommendedName>
</protein>
<proteinExistence type="inferred from homology"/>
<comment type="catalytic activity">
    <reaction evidence="3 4 5">
        <text>an acyl phosphate + H2O = a carboxylate + phosphate + H(+)</text>
        <dbReference type="Rhea" id="RHEA:14965"/>
        <dbReference type="ChEBI" id="CHEBI:15377"/>
        <dbReference type="ChEBI" id="CHEBI:15378"/>
        <dbReference type="ChEBI" id="CHEBI:29067"/>
        <dbReference type="ChEBI" id="CHEBI:43474"/>
        <dbReference type="ChEBI" id="CHEBI:59918"/>
        <dbReference type="EC" id="3.6.1.7"/>
    </reaction>
</comment>
<sequence>MQREGDAMSRNELDERIETYYVRVRGVVQGVGFRHATVREAHALKLRGWVANLEDGTVEAMIQGPGAQIDRMLAWLRHGPPAAHVTEVTFEERRTEKRFERFQQQ</sequence>
<keyword evidence="4 5" id="KW-0378">Hydrolase</keyword>
<dbReference type="Gene3D" id="3.30.70.100">
    <property type="match status" value="1"/>
</dbReference>
<reference evidence="8" key="1">
    <citation type="journal article" date="2016" name="Biosci. Biotechnol. Biochem.">
        <title>Bioconversion of AHX to AOH by resting cells of Burkholderia contaminans CH-1.</title>
        <authorList>
            <person name="Choi J.H."/>
            <person name="Kikuchi A."/>
            <person name="Pumkaeo P."/>
            <person name="Hirai H."/>
            <person name="Tokuyama S."/>
            <person name="Kawagishi H."/>
        </authorList>
    </citation>
    <scope>NUCLEOTIDE SEQUENCE</scope>
    <source>
        <strain evidence="8">CH-1</strain>
    </source>
</reference>
<dbReference type="EC" id="3.6.1.7" evidence="2 4"/>